<accession>A0ABP7FER3</accession>
<evidence type="ECO:0000313" key="2">
    <source>
        <dbReference type="EMBL" id="GAA3735793.1"/>
    </source>
</evidence>
<feature type="signal peptide" evidence="1">
    <location>
        <begin position="1"/>
        <end position="22"/>
    </location>
</feature>
<sequence>MKKYIKQIAAFAFIATLASCSADDNMEFATTGGNAVPTTTSISRLDNNYNLPLNTYTKEGVTVTKVEIFKNAAKTPPTDPIVFGDKVADATLSEGKATFNTSTLGSFDNFPVTEGGVTTLTGKTGTFELAILATYSDGTTSRAPFSLVVGKAITWQVVNADGDLVNSTSSGISAIKFNDPAAYEVHIAPLTKAATTITSIVGQWSKNDTGTFTNLPGTLPATKQTIDLNSYPYSTYGGIVAGDKITYKFIITSGTQTDEITTTVTFADQVFGASHNGNISDSESTFSFKTGDHEASEIDFVSPFGFATSEGVSIDFVKDNTVNYSTANLFAAENAYNAGTKVTSLTNLVVGDVIVYKITRSVNFGTESDPDFQDVLYTGIIKITDKVQGTTSQELKFSYKEGVLAD</sequence>
<evidence type="ECO:0008006" key="4">
    <source>
        <dbReference type="Google" id="ProtNLM"/>
    </source>
</evidence>
<evidence type="ECO:0000256" key="1">
    <source>
        <dbReference type="SAM" id="SignalP"/>
    </source>
</evidence>
<comment type="caution">
    <text evidence="2">The sequence shown here is derived from an EMBL/GenBank/DDBJ whole genome shotgun (WGS) entry which is preliminary data.</text>
</comment>
<evidence type="ECO:0000313" key="3">
    <source>
        <dbReference type="Proteomes" id="UP001501367"/>
    </source>
</evidence>
<organism evidence="2 3">
    <name type="scientific">Flavobacterium ginsengisoli</name>
    <dbReference type="NCBI Taxonomy" id="871694"/>
    <lineage>
        <taxon>Bacteria</taxon>
        <taxon>Pseudomonadati</taxon>
        <taxon>Bacteroidota</taxon>
        <taxon>Flavobacteriia</taxon>
        <taxon>Flavobacteriales</taxon>
        <taxon>Flavobacteriaceae</taxon>
        <taxon>Flavobacterium</taxon>
    </lineage>
</organism>
<name>A0ABP7FER3_9FLAO</name>
<keyword evidence="3" id="KW-1185">Reference proteome</keyword>
<gene>
    <name evidence="2" type="ORF">GCM10022422_18500</name>
</gene>
<dbReference type="RefSeq" id="WP_345158236.1">
    <property type="nucleotide sequence ID" value="NZ_BAABDT010000003.1"/>
</dbReference>
<reference evidence="3" key="1">
    <citation type="journal article" date="2019" name="Int. J. Syst. Evol. Microbiol.">
        <title>The Global Catalogue of Microorganisms (GCM) 10K type strain sequencing project: providing services to taxonomists for standard genome sequencing and annotation.</title>
        <authorList>
            <consortium name="The Broad Institute Genomics Platform"/>
            <consortium name="The Broad Institute Genome Sequencing Center for Infectious Disease"/>
            <person name="Wu L."/>
            <person name="Ma J."/>
        </authorList>
    </citation>
    <scope>NUCLEOTIDE SEQUENCE [LARGE SCALE GENOMIC DNA]</scope>
    <source>
        <strain evidence="3">JCM 17336</strain>
    </source>
</reference>
<keyword evidence="1" id="KW-0732">Signal</keyword>
<dbReference type="Proteomes" id="UP001501367">
    <property type="component" value="Unassembled WGS sequence"/>
</dbReference>
<dbReference type="EMBL" id="BAABDT010000003">
    <property type="protein sequence ID" value="GAA3735793.1"/>
    <property type="molecule type" value="Genomic_DNA"/>
</dbReference>
<proteinExistence type="predicted"/>
<protein>
    <recommendedName>
        <fullName evidence="4">DUF11 domain-containing protein</fullName>
    </recommendedName>
</protein>
<feature type="chain" id="PRO_5047476570" description="DUF11 domain-containing protein" evidence="1">
    <location>
        <begin position="23"/>
        <end position="406"/>
    </location>
</feature>
<dbReference type="PROSITE" id="PS51257">
    <property type="entry name" value="PROKAR_LIPOPROTEIN"/>
    <property type="match status" value="1"/>
</dbReference>